<evidence type="ECO:0000313" key="3">
    <source>
        <dbReference type="EMBL" id="OGL97647.1"/>
    </source>
</evidence>
<dbReference type="InterPro" id="IPR011060">
    <property type="entry name" value="RibuloseP-bd_barrel"/>
</dbReference>
<dbReference type="GO" id="GO:0005975">
    <property type="term" value="P:carbohydrate metabolic process"/>
    <property type="evidence" value="ECO:0007669"/>
    <property type="project" value="InterPro"/>
</dbReference>
<name>A0A1F7W630_9BACT</name>
<gene>
    <name evidence="3" type="ORF">A2304_04220</name>
</gene>
<accession>A0A1F7W630</accession>
<evidence type="ECO:0008006" key="5">
    <source>
        <dbReference type="Google" id="ProtNLM"/>
    </source>
</evidence>
<proteinExistence type="predicted"/>
<keyword evidence="2" id="KW-0413">Isomerase</keyword>
<dbReference type="AlphaFoldDB" id="A0A1F7W630"/>
<dbReference type="PANTHER" id="PTHR11749">
    <property type="entry name" value="RIBULOSE-5-PHOSPHATE-3-EPIMERASE"/>
    <property type="match status" value="1"/>
</dbReference>
<dbReference type="GO" id="GO:0046872">
    <property type="term" value="F:metal ion binding"/>
    <property type="evidence" value="ECO:0007669"/>
    <property type="project" value="UniProtKB-KW"/>
</dbReference>
<evidence type="ECO:0000313" key="4">
    <source>
        <dbReference type="Proteomes" id="UP000176501"/>
    </source>
</evidence>
<dbReference type="Proteomes" id="UP000176501">
    <property type="component" value="Unassembled WGS sequence"/>
</dbReference>
<dbReference type="GO" id="GO:0016857">
    <property type="term" value="F:racemase and epimerase activity, acting on carbohydrates and derivatives"/>
    <property type="evidence" value="ECO:0007669"/>
    <property type="project" value="InterPro"/>
</dbReference>
<evidence type="ECO:0000256" key="2">
    <source>
        <dbReference type="ARBA" id="ARBA00023235"/>
    </source>
</evidence>
<dbReference type="InterPro" id="IPR013785">
    <property type="entry name" value="Aldolase_TIM"/>
</dbReference>
<dbReference type="InterPro" id="IPR000056">
    <property type="entry name" value="Ribul_P_3_epim-like"/>
</dbReference>
<evidence type="ECO:0000256" key="1">
    <source>
        <dbReference type="ARBA" id="ARBA00022723"/>
    </source>
</evidence>
<reference evidence="3 4" key="1">
    <citation type="journal article" date="2016" name="Nat. Commun.">
        <title>Thousands of microbial genomes shed light on interconnected biogeochemical processes in an aquifer system.</title>
        <authorList>
            <person name="Anantharaman K."/>
            <person name="Brown C.T."/>
            <person name="Hug L.A."/>
            <person name="Sharon I."/>
            <person name="Castelle C.J."/>
            <person name="Probst A.J."/>
            <person name="Thomas B.C."/>
            <person name="Singh A."/>
            <person name="Wilkins M.J."/>
            <person name="Karaoz U."/>
            <person name="Brodie E.L."/>
            <person name="Williams K.H."/>
            <person name="Hubbard S.S."/>
            <person name="Banfield J.F."/>
        </authorList>
    </citation>
    <scope>NUCLEOTIDE SEQUENCE [LARGE SCALE GENOMIC DNA]</scope>
</reference>
<dbReference type="EMBL" id="MGFE01000031">
    <property type="protein sequence ID" value="OGL97647.1"/>
    <property type="molecule type" value="Genomic_DNA"/>
</dbReference>
<dbReference type="SUPFAM" id="SSF51366">
    <property type="entry name" value="Ribulose-phoshate binding barrel"/>
    <property type="match status" value="1"/>
</dbReference>
<organism evidence="3 4">
    <name type="scientific">Candidatus Uhrbacteria bacterium RIFOXYB2_FULL_57_15</name>
    <dbReference type="NCBI Taxonomy" id="1802422"/>
    <lineage>
        <taxon>Bacteria</taxon>
        <taxon>Candidatus Uhriibacteriota</taxon>
    </lineage>
</organism>
<dbReference type="Gene3D" id="3.20.20.70">
    <property type="entry name" value="Aldolase class I"/>
    <property type="match status" value="1"/>
</dbReference>
<dbReference type="Pfam" id="PF00834">
    <property type="entry name" value="Ribul_P_3_epim"/>
    <property type="match status" value="1"/>
</dbReference>
<comment type="caution">
    <text evidence="3">The sequence shown here is derived from an EMBL/GenBank/DDBJ whole genome shotgun (WGS) entry which is preliminary data.</text>
</comment>
<protein>
    <recommendedName>
        <fullName evidence="5">Ribulose-phosphate 3-epimerase</fullName>
    </recommendedName>
</protein>
<keyword evidence="1" id="KW-0479">Metal-binding</keyword>
<sequence length="219" mass="24351">MIEVIPSLLVESAAEFERRLRLVEHDCETIHVDILDGSMFGNTSWHDARAVAAMRTNVKYELHLMVENPLPIIEAWHEHVKNTRRAIVHAEISRPFGTVLEHVREFMKLEGGIAINPETPLTDVENVLHQVEQLLVMGVHPGTSGQPFEGEYILEKIRAARNHRPDLAIEIDGGVTAELIPALLRAGTTHVCAASAIFSAPDPIEALKSLRKFDIIGTI</sequence>